<evidence type="ECO:0000313" key="1">
    <source>
        <dbReference type="EMBL" id="SIS97914.1"/>
    </source>
</evidence>
<dbReference type="STRING" id="484498.SAMN05421686_10728"/>
<dbReference type="Proteomes" id="UP000185639">
    <property type="component" value="Unassembled WGS sequence"/>
</dbReference>
<gene>
    <name evidence="1" type="ORF">SAMN05421686_10728</name>
</gene>
<sequence>MLDRDLFIPAGSAQAIYGEVQRVVVRKSGGPIVLKTDKNEEVEASQGDNISFEVQAGKLFVHNKTGADQSVTLALATVARGNLESNSGAVEIVNTEEINAAAGSCDIRSYTVGPSGLEILSGAVTNRRCAIISPAGPIRIASTQGGASFTVAGVLNHEASGSLWASADSDTVVEILEYLN</sequence>
<accession>A0A1N7NHT5</accession>
<name>A0A1N7NHT5_9GAMM</name>
<evidence type="ECO:0000313" key="2">
    <source>
        <dbReference type="Proteomes" id="UP000185639"/>
    </source>
</evidence>
<protein>
    <submittedName>
        <fullName evidence="1">Uncharacterized protein</fullName>
    </submittedName>
</protein>
<dbReference type="AlphaFoldDB" id="A0A1N7NHT5"/>
<proteinExistence type="predicted"/>
<organism evidence="1 2">
    <name type="scientific">Thalassolituus maritimus</name>
    <dbReference type="NCBI Taxonomy" id="484498"/>
    <lineage>
        <taxon>Bacteria</taxon>
        <taxon>Pseudomonadati</taxon>
        <taxon>Pseudomonadota</taxon>
        <taxon>Gammaproteobacteria</taxon>
        <taxon>Oceanospirillales</taxon>
        <taxon>Oceanospirillaceae</taxon>
        <taxon>Thalassolituus</taxon>
    </lineage>
</organism>
<dbReference type="EMBL" id="FTOH01000007">
    <property type="protein sequence ID" value="SIS97914.1"/>
    <property type="molecule type" value="Genomic_DNA"/>
</dbReference>
<reference evidence="2" key="1">
    <citation type="submission" date="2017-01" db="EMBL/GenBank/DDBJ databases">
        <authorList>
            <person name="Varghese N."/>
            <person name="Submissions S."/>
        </authorList>
    </citation>
    <scope>NUCLEOTIDE SEQUENCE [LARGE SCALE GENOMIC DNA]</scope>
    <source>
        <strain evidence="2">DSM 24913</strain>
    </source>
</reference>
<keyword evidence="2" id="KW-1185">Reference proteome</keyword>
<dbReference type="RefSeq" id="WP_076516299.1">
    <property type="nucleotide sequence ID" value="NZ_FTOH01000007.1"/>
</dbReference>